<gene>
    <name evidence="1" type="ORF">CLV71_11117</name>
</gene>
<dbReference type="OrthoDB" id="5738121at2"/>
<dbReference type="Proteomes" id="UP000294927">
    <property type="component" value="Unassembled WGS sequence"/>
</dbReference>
<dbReference type="EMBL" id="SOCP01000011">
    <property type="protein sequence ID" value="TDV46059.1"/>
    <property type="molecule type" value="Genomic_DNA"/>
</dbReference>
<reference evidence="1 2" key="1">
    <citation type="submission" date="2019-03" db="EMBL/GenBank/DDBJ databases">
        <title>Genomic Encyclopedia of Archaeal and Bacterial Type Strains, Phase II (KMG-II): from individual species to whole genera.</title>
        <authorList>
            <person name="Goeker M."/>
        </authorList>
    </citation>
    <scope>NUCLEOTIDE SEQUENCE [LARGE SCALE GENOMIC DNA]</scope>
    <source>
        <strain evidence="1 2">DSM 45499</strain>
    </source>
</reference>
<dbReference type="SUPFAM" id="SSF51735">
    <property type="entry name" value="NAD(P)-binding Rossmann-fold domains"/>
    <property type="match status" value="1"/>
</dbReference>
<comment type="caution">
    <text evidence="1">The sequence shown here is derived from an EMBL/GenBank/DDBJ whole genome shotgun (WGS) entry which is preliminary data.</text>
</comment>
<protein>
    <recommendedName>
        <fullName evidence="3">Pyrroline-5-carboxylate reductase catalytic N-terminal domain-containing protein</fullName>
    </recommendedName>
</protein>
<evidence type="ECO:0008006" key="3">
    <source>
        <dbReference type="Google" id="ProtNLM"/>
    </source>
</evidence>
<evidence type="ECO:0000313" key="2">
    <source>
        <dbReference type="Proteomes" id="UP000294927"/>
    </source>
</evidence>
<proteinExistence type="predicted"/>
<sequence length="174" mass="17495">MAAGLGAGWRAAGHRVLAGGRSGPVSLAEAGRFGDVTLLAVPATAVVEVLAHVPTGGLVIDCTNLVTPDGVGHPYAAAVAARPDLRVVKAFNLCHESAWRLPSRVFGGRPLAVPMRGPPDAVARVAPLAADLGCTPFDAGGPERAALLEATAAFAIGLWFAGLDAQAVLTPPLG</sequence>
<dbReference type="Gene3D" id="3.40.50.720">
    <property type="entry name" value="NAD(P)-binding Rossmann-like Domain"/>
    <property type="match status" value="1"/>
</dbReference>
<organism evidence="1 2">
    <name type="scientific">Actinophytocola oryzae</name>
    <dbReference type="NCBI Taxonomy" id="502181"/>
    <lineage>
        <taxon>Bacteria</taxon>
        <taxon>Bacillati</taxon>
        <taxon>Actinomycetota</taxon>
        <taxon>Actinomycetes</taxon>
        <taxon>Pseudonocardiales</taxon>
        <taxon>Pseudonocardiaceae</taxon>
    </lineage>
</organism>
<evidence type="ECO:0000313" key="1">
    <source>
        <dbReference type="EMBL" id="TDV46059.1"/>
    </source>
</evidence>
<accession>A0A4R7VAQ7</accession>
<dbReference type="AlphaFoldDB" id="A0A4R7VAQ7"/>
<dbReference type="InterPro" id="IPR036291">
    <property type="entry name" value="NAD(P)-bd_dom_sf"/>
</dbReference>
<keyword evidence="2" id="KW-1185">Reference proteome</keyword>
<name>A0A4R7VAQ7_9PSEU</name>